<sequence>GTAMVMIYCIWRINAVIRSTNSNLTDKTRKMQMDLFRALLIQSAVPVLFSYIPLATILVFGPITGISLGSFGN</sequence>
<gene>
    <name evidence="2" type="ORF">PMAYCL1PPCAC_16215</name>
</gene>
<keyword evidence="1" id="KW-0472">Membrane</keyword>
<keyword evidence="1" id="KW-1133">Transmembrane helix</keyword>
<proteinExistence type="predicted"/>
<accession>A0AAN5HZ05</accession>
<evidence type="ECO:0008006" key="4">
    <source>
        <dbReference type="Google" id="ProtNLM"/>
    </source>
</evidence>
<evidence type="ECO:0000256" key="1">
    <source>
        <dbReference type="SAM" id="Phobius"/>
    </source>
</evidence>
<comment type="caution">
    <text evidence="2">The sequence shown here is derived from an EMBL/GenBank/DDBJ whole genome shotgun (WGS) entry which is preliminary data.</text>
</comment>
<dbReference type="Proteomes" id="UP001328107">
    <property type="component" value="Unassembled WGS sequence"/>
</dbReference>
<name>A0AAN5HZ05_9BILA</name>
<feature type="non-terminal residue" evidence="2">
    <location>
        <position position="1"/>
    </location>
</feature>
<dbReference type="InterPro" id="IPR019428">
    <property type="entry name" value="7TM_GPCR_serpentine_rcpt_Str"/>
</dbReference>
<keyword evidence="3" id="KW-1185">Reference proteome</keyword>
<reference evidence="3" key="1">
    <citation type="submission" date="2022-10" db="EMBL/GenBank/DDBJ databases">
        <title>Genome assembly of Pristionchus species.</title>
        <authorList>
            <person name="Yoshida K."/>
            <person name="Sommer R.J."/>
        </authorList>
    </citation>
    <scope>NUCLEOTIDE SEQUENCE [LARGE SCALE GENOMIC DNA]</scope>
    <source>
        <strain evidence="3">RS5460</strain>
    </source>
</reference>
<dbReference type="EMBL" id="BTRK01000004">
    <property type="protein sequence ID" value="GMR46020.1"/>
    <property type="molecule type" value="Genomic_DNA"/>
</dbReference>
<dbReference type="PANTHER" id="PTHR22943">
    <property type="entry name" value="7-TRANSMEMBRANE DOMAIN RECEPTOR C.ELEGANS"/>
    <property type="match status" value="1"/>
</dbReference>
<protein>
    <recommendedName>
        <fullName evidence="4">G protein-coupled receptor</fullName>
    </recommendedName>
</protein>
<feature type="non-terminal residue" evidence="2">
    <location>
        <position position="73"/>
    </location>
</feature>
<organism evidence="2 3">
    <name type="scientific">Pristionchus mayeri</name>
    <dbReference type="NCBI Taxonomy" id="1317129"/>
    <lineage>
        <taxon>Eukaryota</taxon>
        <taxon>Metazoa</taxon>
        <taxon>Ecdysozoa</taxon>
        <taxon>Nematoda</taxon>
        <taxon>Chromadorea</taxon>
        <taxon>Rhabditida</taxon>
        <taxon>Rhabditina</taxon>
        <taxon>Diplogasteromorpha</taxon>
        <taxon>Diplogasteroidea</taxon>
        <taxon>Neodiplogasteridae</taxon>
        <taxon>Pristionchus</taxon>
    </lineage>
</organism>
<dbReference type="PANTHER" id="PTHR22943:SF248">
    <property type="entry name" value="SEVEN TM RECEPTOR"/>
    <property type="match status" value="1"/>
</dbReference>
<dbReference type="AlphaFoldDB" id="A0AAN5HZ05"/>
<dbReference type="Pfam" id="PF10326">
    <property type="entry name" value="7TM_GPCR_Str"/>
    <property type="match status" value="1"/>
</dbReference>
<feature type="transmembrane region" description="Helical" evidence="1">
    <location>
        <begin position="39"/>
        <end position="63"/>
    </location>
</feature>
<evidence type="ECO:0000313" key="2">
    <source>
        <dbReference type="EMBL" id="GMR46020.1"/>
    </source>
</evidence>
<keyword evidence="1" id="KW-0812">Transmembrane</keyword>
<evidence type="ECO:0000313" key="3">
    <source>
        <dbReference type="Proteomes" id="UP001328107"/>
    </source>
</evidence>